<accession>A0A7G5IHL8</accession>
<dbReference type="Proteomes" id="UP000515292">
    <property type="component" value="Chromosome"/>
</dbReference>
<sequence length="210" mass="21904">MMDRDHRIIALWLPAPARAVFQAVTAFDAELARVATGAKEPMLGAIRLAWWRERVEDLANGRDAPAQPILAALAAVRAQVDLRLLAQLDEAWLPLLEEGVADWAGHAAVRGRLLFAALGEAGAFGAAAGASWAAGEVARGALGAAAGEPVLASLRHLATPPRTTEGAARALLALARLGARDLARAVAGRGVEPRGTAGRQWLIARTMLAG</sequence>
<protein>
    <submittedName>
        <fullName evidence="1">Squalene/phytoene synthase family protein</fullName>
    </submittedName>
</protein>
<dbReference type="Pfam" id="PF00494">
    <property type="entry name" value="SQS_PSY"/>
    <property type="match status" value="1"/>
</dbReference>
<dbReference type="AlphaFoldDB" id="A0A7G5IHL8"/>
<dbReference type="EMBL" id="CP059851">
    <property type="protein sequence ID" value="QMW22860.1"/>
    <property type="molecule type" value="Genomic_DNA"/>
</dbReference>
<reference evidence="1 2" key="1">
    <citation type="submission" date="2020-07" db="EMBL/GenBank/DDBJ databases">
        <title>Complete genome sequence for Sandaracinobacter sp. M6.</title>
        <authorList>
            <person name="Tang Y."/>
            <person name="Liu Q."/>
            <person name="Guo Z."/>
            <person name="Lei P."/>
            <person name="Huang B."/>
        </authorList>
    </citation>
    <scope>NUCLEOTIDE SEQUENCE [LARGE SCALE GENOMIC DNA]</scope>
    <source>
        <strain evidence="1 2">M6</strain>
    </source>
</reference>
<evidence type="ECO:0000313" key="1">
    <source>
        <dbReference type="EMBL" id="QMW22860.1"/>
    </source>
</evidence>
<dbReference type="RefSeq" id="WP_182296158.1">
    <property type="nucleotide sequence ID" value="NZ_CP059851.1"/>
</dbReference>
<proteinExistence type="predicted"/>
<dbReference type="SUPFAM" id="SSF48576">
    <property type="entry name" value="Terpenoid synthases"/>
    <property type="match status" value="1"/>
</dbReference>
<dbReference type="KEGG" id="sand:H3309_16445"/>
<name>A0A7G5IHL8_9SPHN</name>
<dbReference type="InterPro" id="IPR002060">
    <property type="entry name" value="Squ/phyt_synthse"/>
</dbReference>
<dbReference type="InterPro" id="IPR008949">
    <property type="entry name" value="Isoprenoid_synthase_dom_sf"/>
</dbReference>
<gene>
    <name evidence="1" type="ORF">H3309_16445</name>
</gene>
<organism evidence="1 2">
    <name type="scientific">Sandaracinobacteroides saxicola</name>
    <dbReference type="NCBI Taxonomy" id="2759707"/>
    <lineage>
        <taxon>Bacteria</taxon>
        <taxon>Pseudomonadati</taxon>
        <taxon>Pseudomonadota</taxon>
        <taxon>Alphaproteobacteria</taxon>
        <taxon>Sphingomonadales</taxon>
        <taxon>Sphingosinicellaceae</taxon>
        <taxon>Sandaracinobacteroides</taxon>
    </lineage>
</organism>
<keyword evidence="2" id="KW-1185">Reference proteome</keyword>
<evidence type="ECO:0000313" key="2">
    <source>
        <dbReference type="Proteomes" id="UP000515292"/>
    </source>
</evidence>